<comment type="cofactor">
    <cofactor evidence="1">
        <name>pyridoxal 5'-phosphate</name>
        <dbReference type="ChEBI" id="CHEBI:597326"/>
    </cofactor>
</comment>
<dbReference type="SUPFAM" id="SSF53383">
    <property type="entry name" value="PLP-dependent transferases"/>
    <property type="match status" value="2"/>
</dbReference>
<evidence type="ECO:0000256" key="3">
    <source>
        <dbReference type="ARBA" id="ARBA00012224"/>
    </source>
</evidence>
<proteinExistence type="inferred from homology"/>
<dbReference type="KEGG" id="ahb:bsdtb5_34630"/>
<dbReference type="InterPro" id="IPR015424">
    <property type="entry name" value="PyrdxlP-dep_Trfase"/>
</dbReference>
<dbReference type="EC" id="4.4.1.13" evidence="3"/>
<dbReference type="CDD" id="cd00609">
    <property type="entry name" value="AAT_like"/>
    <property type="match status" value="1"/>
</dbReference>
<evidence type="ECO:0000313" key="9">
    <source>
        <dbReference type="Proteomes" id="UP000595897"/>
    </source>
</evidence>
<evidence type="ECO:0000256" key="1">
    <source>
        <dbReference type="ARBA" id="ARBA00001933"/>
    </source>
</evidence>
<dbReference type="Gene3D" id="3.90.1150.10">
    <property type="entry name" value="Aspartate Aminotransferase, domain 1"/>
    <property type="match status" value="2"/>
</dbReference>
<dbReference type="InterPro" id="IPR027619">
    <property type="entry name" value="C-S_lyase_PatB-like"/>
</dbReference>
<gene>
    <name evidence="8" type="ORF">bsdtb5_34630</name>
</gene>
<evidence type="ECO:0000256" key="5">
    <source>
        <dbReference type="ARBA" id="ARBA00023239"/>
    </source>
</evidence>
<dbReference type="FunFam" id="3.40.640.10:FF:000009">
    <property type="entry name" value="Cystathionine gamma-synthase homolog"/>
    <property type="match status" value="1"/>
</dbReference>
<name>A0A7R7IFI1_9FIRM</name>
<feature type="domain" description="Aminotransferase class I/classII large" evidence="7">
    <location>
        <begin position="440"/>
        <end position="799"/>
    </location>
</feature>
<dbReference type="GO" id="GO:0030170">
    <property type="term" value="F:pyridoxal phosphate binding"/>
    <property type="evidence" value="ECO:0007669"/>
    <property type="project" value="InterPro"/>
</dbReference>
<dbReference type="InterPro" id="IPR054542">
    <property type="entry name" value="Cys_met_metab_PP"/>
</dbReference>
<dbReference type="GO" id="GO:0019346">
    <property type="term" value="P:transsulfuration"/>
    <property type="evidence" value="ECO:0007669"/>
    <property type="project" value="InterPro"/>
</dbReference>
<evidence type="ECO:0000313" key="8">
    <source>
        <dbReference type="EMBL" id="BCN32168.1"/>
    </source>
</evidence>
<evidence type="ECO:0000256" key="4">
    <source>
        <dbReference type="ARBA" id="ARBA00022898"/>
    </source>
</evidence>
<dbReference type="FunFam" id="3.90.1150.10:FF:000033">
    <property type="entry name" value="Cystathionine gamma-synthase"/>
    <property type="match status" value="1"/>
</dbReference>
<dbReference type="CDD" id="cd00614">
    <property type="entry name" value="CGS_like"/>
    <property type="match status" value="1"/>
</dbReference>
<reference evidence="8 9" key="1">
    <citation type="submission" date="2020-11" db="EMBL/GenBank/DDBJ databases">
        <title>Draft genome sequencing of a Lachnospiraceae strain isolated from anoxic soil subjected to BSD treatment.</title>
        <authorList>
            <person name="Uek A."/>
            <person name="Tonouchi A."/>
        </authorList>
    </citation>
    <scope>NUCLEOTIDE SEQUENCE [LARGE SCALE GENOMIC DNA]</scope>
    <source>
        <strain evidence="8 9">TB5</strain>
    </source>
</reference>
<dbReference type="InterPro" id="IPR000277">
    <property type="entry name" value="Cys/Met-Metab_PyrdxlP-dep_enz"/>
</dbReference>
<dbReference type="NCBIfam" id="TIGR04350">
    <property type="entry name" value="C_S_lyase_PatB"/>
    <property type="match status" value="1"/>
</dbReference>
<comment type="similarity">
    <text evidence="2">Belongs to the trans-sulfuration enzymes family.</text>
</comment>
<dbReference type="Pfam" id="PF00155">
    <property type="entry name" value="Aminotran_1_2"/>
    <property type="match status" value="1"/>
</dbReference>
<dbReference type="InterPro" id="IPR015421">
    <property type="entry name" value="PyrdxlP-dep_Trfase_major"/>
</dbReference>
<organism evidence="8 9">
    <name type="scientific">Anaeromicropila herbilytica</name>
    <dbReference type="NCBI Taxonomy" id="2785025"/>
    <lineage>
        <taxon>Bacteria</taxon>
        <taxon>Bacillati</taxon>
        <taxon>Bacillota</taxon>
        <taxon>Clostridia</taxon>
        <taxon>Lachnospirales</taxon>
        <taxon>Lachnospiraceae</taxon>
        <taxon>Anaeromicropila</taxon>
    </lineage>
</organism>
<keyword evidence="4" id="KW-0663">Pyridoxal phosphate</keyword>
<dbReference type="GO" id="GO:0009086">
    <property type="term" value="P:methionine biosynthetic process"/>
    <property type="evidence" value="ECO:0007669"/>
    <property type="project" value="UniProtKB-ARBA"/>
</dbReference>
<dbReference type="Pfam" id="PF01053">
    <property type="entry name" value="Cys_Met_Meta_PP"/>
    <property type="match status" value="1"/>
</dbReference>
<dbReference type="InterPro" id="IPR015422">
    <property type="entry name" value="PyrdxlP-dep_Trfase_small"/>
</dbReference>
<evidence type="ECO:0000256" key="2">
    <source>
        <dbReference type="ARBA" id="ARBA00009077"/>
    </source>
</evidence>
<dbReference type="RefSeq" id="WP_330611731.1">
    <property type="nucleotide sequence ID" value="NZ_AP024169.1"/>
</dbReference>
<accession>A0A7R7IFI1</accession>
<dbReference type="EMBL" id="AP024169">
    <property type="protein sequence ID" value="BCN32168.1"/>
    <property type="molecule type" value="Genomic_DNA"/>
</dbReference>
<dbReference type="PROSITE" id="PS00868">
    <property type="entry name" value="CYS_MET_METAB_PP"/>
    <property type="match status" value="1"/>
</dbReference>
<dbReference type="PANTHER" id="PTHR43525:SF1">
    <property type="entry name" value="PROTEIN MALY"/>
    <property type="match status" value="1"/>
</dbReference>
<evidence type="ECO:0000259" key="7">
    <source>
        <dbReference type="Pfam" id="PF00155"/>
    </source>
</evidence>
<dbReference type="InterPro" id="IPR004839">
    <property type="entry name" value="Aminotransferase_I/II_large"/>
</dbReference>
<sequence length="805" mass="91773">MRQETRCVHGVKGFDKETGAISFPIYQSATFRHPGLNQSTGYDYSRVLNPTREELENTVALLEEGKKAFAYSSGMAAISAVLSLFQPGDHILFSDDLYGGTFRIANEVYKNYGIDFELIDTSNLIEVEQGIKANTVAIFIETPSNPMMKVADIEEIAKLIHKINGLLIVDNTFLSPYFQKPLIHGADIVVHSGTKYLGGHNDVIAGFAIIKDNDEIIEKLRKNYITVGAILSPNDSWLMIRGIKTLAVRLDRQEQNAVTIANWLKTRKEVDKVYFVGLKEHEGHEIHIKQARGFGSMISFTVKDSSLVEQILSRVKIVYFAESLGGVESLITYPMKQTHEATPSELCQKLGISDTLLRLSVGIEDVEDLIEDLTQAFEGEKSVKEEHFHTPLFECRQSRQMGASVNEEHFHTYNFDEVIDRRNTNSVKHDFAVERGKSEDVMPFWVADMDFRSAPAIVEKMKEKAEFGIYGYSDPKQSYFDSVISWMERRHGWQTKKEWYIYTPGVIFALGIAIRSLTKEGDGILIQKPVYYPFQSMIQKNNRVVINNPLHLVEDEDGMETYKMDTLDFEQKIIQNNVKMFILCNPHNPVGRVWSKEELETIGDICLKHNVIVVSDEIHADFVYEPYRHIVFSNMKEEYKDITVTLTSPSKTFNLAGTQVSNTIVCNQAIRDIMKIEQEKIGYDNLGLFGLTAAQTAYSEGEEWLESLKTYLQENMRYVEEFLKIRIPEIKLIKPEGTYLLWLDCRGLGLSDKELDTIILEKAKLWLDHGIMFGEEGSGFQRINIATSRVNLEKALESLEYALKH</sequence>
<dbReference type="AlphaFoldDB" id="A0A7R7IFI1"/>
<dbReference type="InterPro" id="IPR051798">
    <property type="entry name" value="Class-II_PLP-Dep_Aminotrans"/>
</dbReference>
<comment type="similarity">
    <text evidence="6">Belongs to the class-II pyridoxal-phosphate-dependent aminotransferase family. MalY/PatB cystathionine beta-lyase subfamily.</text>
</comment>
<dbReference type="Gene3D" id="3.40.640.10">
    <property type="entry name" value="Type I PLP-dependent aspartate aminotransferase-like (Major domain)"/>
    <property type="match status" value="2"/>
</dbReference>
<dbReference type="PANTHER" id="PTHR43525">
    <property type="entry name" value="PROTEIN MALY"/>
    <property type="match status" value="1"/>
</dbReference>
<evidence type="ECO:0000256" key="6">
    <source>
        <dbReference type="ARBA" id="ARBA00037974"/>
    </source>
</evidence>
<protein>
    <recommendedName>
        <fullName evidence="3">cysteine-S-conjugate beta-lyase</fullName>
        <ecNumber evidence="3">4.4.1.13</ecNumber>
    </recommendedName>
</protein>
<dbReference type="Proteomes" id="UP000595897">
    <property type="component" value="Chromosome"/>
</dbReference>
<dbReference type="GO" id="GO:0047804">
    <property type="term" value="F:cysteine-S-conjugate beta-lyase activity"/>
    <property type="evidence" value="ECO:0007669"/>
    <property type="project" value="UniProtKB-EC"/>
</dbReference>
<keyword evidence="9" id="KW-1185">Reference proteome</keyword>
<keyword evidence="5" id="KW-0456">Lyase</keyword>